<evidence type="ECO:0000313" key="2">
    <source>
        <dbReference type="EMBL" id="GFY36369.1"/>
    </source>
</evidence>
<sequence length="176" mass="20280">MMLQDARSKPYTENKPYLRSSAKRAPDIAEYRIEVLIQSTEKSLKDVRSQVKSTYQSNSAIIDIYVTFDGTWLTRGHSSQIRVVCVIDLLTGFVMDFEIMSKRCIECEHAKSGMGENSVEFHVWYEGHISSCTIKHVGSSCAMEQEVALKLWQRSEDTVFDTRHYCQMVMQNHINI</sequence>
<protein>
    <recommendedName>
        <fullName evidence="1">Mutator-like transposase domain-containing protein</fullName>
    </recommendedName>
</protein>
<dbReference type="Proteomes" id="UP000887159">
    <property type="component" value="Unassembled WGS sequence"/>
</dbReference>
<dbReference type="InterPro" id="IPR049012">
    <property type="entry name" value="Mutator_transp_dom"/>
</dbReference>
<accession>A0A8X6WJX3</accession>
<reference evidence="2" key="1">
    <citation type="submission" date="2020-08" db="EMBL/GenBank/DDBJ databases">
        <title>Multicomponent nature underlies the extraordinary mechanical properties of spider dragline silk.</title>
        <authorList>
            <person name="Kono N."/>
            <person name="Nakamura H."/>
            <person name="Mori M."/>
            <person name="Yoshida Y."/>
            <person name="Ohtoshi R."/>
            <person name="Malay A.D."/>
            <person name="Moran D.A.P."/>
            <person name="Tomita M."/>
            <person name="Numata K."/>
            <person name="Arakawa K."/>
        </authorList>
    </citation>
    <scope>NUCLEOTIDE SEQUENCE</scope>
</reference>
<evidence type="ECO:0000259" key="1">
    <source>
        <dbReference type="Pfam" id="PF20700"/>
    </source>
</evidence>
<feature type="domain" description="Mutator-like transposase" evidence="1">
    <location>
        <begin position="38"/>
        <end position="155"/>
    </location>
</feature>
<comment type="caution">
    <text evidence="2">The sequence shown here is derived from an EMBL/GenBank/DDBJ whole genome shotgun (WGS) entry which is preliminary data.</text>
</comment>
<dbReference type="EMBL" id="BMAU01021436">
    <property type="protein sequence ID" value="GFY36369.1"/>
    <property type="molecule type" value="Genomic_DNA"/>
</dbReference>
<organism evidence="2 3">
    <name type="scientific">Trichonephila clavipes</name>
    <name type="common">Golden silk orbweaver</name>
    <name type="synonym">Nephila clavipes</name>
    <dbReference type="NCBI Taxonomy" id="2585209"/>
    <lineage>
        <taxon>Eukaryota</taxon>
        <taxon>Metazoa</taxon>
        <taxon>Ecdysozoa</taxon>
        <taxon>Arthropoda</taxon>
        <taxon>Chelicerata</taxon>
        <taxon>Arachnida</taxon>
        <taxon>Araneae</taxon>
        <taxon>Araneomorphae</taxon>
        <taxon>Entelegynae</taxon>
        <taxon>Araneoidea</taxon>
        <taxon>Nephilidae</taxon>
        <taxon>Trichonephila</taxon>
    </lineage>
</organism>
<evidence type="ECO:0000313" key="3">
    <source>
        <dbReference type="Proteomes" id="UP000887159"/>
    </source>
</evidence>
<gene>
    <name evidence="2" type="primary">AVEN_253386_1</name>
    <name evidence="2" type="ORF">TNCV_3450721</name>
</gene>
<keyword evidence="3" id="KW-1185">Reference proteome</keyword>
<proteinExistence type="predicted"/>
<dbReference type="Pfam" id="PF20700">
    <property type="entry name" value="Mutator"/>
    <property type="match status" value="1"/>
</dbReference>
<name>A0A8X6WJX3_TRICX</name>
<dbReference type="AlphaFoldDB" id="A0A8X6WJX3"/>